<evidence type="ECO:0000313" key="3">
    <source>
        <dbReference type="Proteomes" id="UP000034786"/>
    </source>
</evidence>
<keyword evidence="3" id="KW-1185">Reference proteome</keyword>
<proteinExistence type="predicted"/>
<feature type="compositionally biased region" description="Basic and acidic residues" evidence="1">
    <location>
        <begin position="1"/>
        <end position="17"/>
    </location>
</feature>
<evidence type="ECO:0000313" key="2">
    <source>
        <dbReference type="EMBL" id="KJK33725.1"/>
    </source>
</evidence>
<dbReference type="AlphaFoldDB" id="A0A0M2GBV9"/>
<dbReference type="EMBL" id="JYJH01000088">
    <property type="protein sequence ID" value="KJK33725.1"/>
    <property type="molecule type" value="Genomic_DNA"/>
</dbReference>
<feature type="region of interest" description="Disordered" evidence="1">
    <location>
        <begin position="49"/>
        <end position="79"/>
    </location>
</feature>
<dbReference type="PATRIC" id="fig|284040.3.peg.8147"/>
<feature type="compositionally biased region" description="Low complexity" evidence="1">
    <location>
        <begin position="49"/>
        <end position="62"/>
    </location>
</feature>
<organism evidence="2 3">
    <name type="scientific">Streptomyces variegatus</name>
    <dbReference type="NCBI Taxonomy" id="284040"/>
    <lineage>
        <taxon>Bacteria</taxon>
        <taxon>Bacillati</taxon>
        <taxon>Actinomycetota</taxon>
        <taxon>Actinomycetes</taxon>
        <taxon>Kitasatosporales</taxon>
        <taxon>Streptomycetaceae</taxon>
        <taxon>Streptomyces</taxon>
    </lineage>
</organism>
<dbReference type="STRING" id="284040.UK15_38735"/>
<sequence>MTGEVDRRPGIPRRERGATTVADRVVAKIASHVAGEALSRFTEAAVHVPPGRRTPQVTTTVRRAPERNTATGDDESAAGRQAVLGDVRMRITVELGYPSDIGAQCAAVRREVTERLRTWAGMDVSDLAVSVERLHSVHARHMDQERVR</sequence>
<dbReference type="RefSeq" id="WP_031137291.1">
    <property type="nucleotide sequence ID" value="NZ_JBMVBE010000004.1"/>
</dbReference>
<protein>
    <recommendedName>
        <fullName evidence="4">Asp23/Gls24 family envelope stress response protein</fullName>
    </recommendedName>
</protein>
<feature type="region of interest" description="Disordered" evidence="1">
    <location>
        <begin position="1"/>
        <end position="20"/>
    </location>
</feature>
<evidence type="ECO:0008006" key="4">
    <source>
        <dbReference type="Google" id="ProtNLM"/>
    </source>
</evidence>
<gene>
    <name evidence="2" type="ORF">UK15_38735</name>
</gene>
<name>A0A0M2GBV9_9ACTN</name>
<dbReference type="Proteomes" id="UP000034786">
    <property type="component" value="Unassembled WGS sequence"/>
</dbReference>
<reference evidence="3" key="1">
    <citation type="submission" date="2015-02" db="EMBL/GenBank/DDBJ databases">
        <authorList>
            <person name="Ju K.-S."/>
            <person name="Doroghazi J.R."/>
            <person name="Metcalf W."/>
        </authorList>
    </citation>
    <scope>NUCLEOTIDE SEQUENCE [LARGE SCALE GENOMIC DNA]</scope>
    <source>
        <strain evidence="3">NRRL B-16380</strain>
    </source>
</reference>
<accession>A0A0M2GBV9</accession>
<comment type="caution">
    <text evidence="2">The sequence shown here is derived from an EMBL/GenBank/DDBJ whole genome shotgun (WGS) entry which is preliminary data.</text>
</comment>
<evidence type="ECO:0000256" key="1">
    <source>
        <dbReference type="SAM" id="MobiDB-lite"/>
    </source>
</evidence>